<evidence type="ECO:0000256" key="1">
    <source>
        <dbReference type="SAM" id="MobiDB-lite"/>
    </source>
</evidence>
<proteinExistence type="predicted"/>
<dbReference type="Proteomes" id="UP000324748">
    <property type="component" value="Unassembled WGS sequence"/>
</dbReference>
<name>A0A5B0MEK3_PUCGR</name>
<sequence length="115" mass="12818">MSNEGPRYNLKDKSNGNNRSDVNKSNSRCAPNALVVNLLDPDAMFKKLIIKRSSNKTTRSDRSWNSASSSPWVVLLTPINFSAIRLLTILELLLTQLPMILELSNYPSPPLSIGF</sequence>
<accession>A0A5B0MEK3</accession>
<evidence type="ECO:0000313" key="2">
    <source>
        <dbReference type="EMBL" id="KAA1074593.1"/>
    </source>
</evidence>
<keyword evidence="3" id="KW-1185">Reference proteome</keyword>
<organism evidence="2 3">
    <name type="scientific">Puccinia graminis f. sp. tritici</name>
    <dbReference type="NCBI Taxonomy" id="56615"/>
    <lineage>
        <taxon>Eukaryota</taxon>
        <taxon>Fungi</taxon>
        <taxon>Dikarya</taxon>
        <taxon>Basidiomycota</taxon>
        <taxon>Pucciniomycotina</taxon>
        <taxon>Pucciniomycetes</taxon>
        <taxon>Pucciniales</taxon>
        <taxon>Pucciniaceae</taxon>
        <taxon>Puccinia</taxon>
    </lineage>
</organism>
<dbReference type="EMBL" id="VSWC01000157">
    <property type="protein sequence ID" value="KAA1074593.1"/>
    <property type="molecule type" value="Genomic_DNA"/>
</dbReference>
<protein>
    <submittedName>
        <fullName evidence="2">Uncharacterized protein</fullName>
    </submittedName>
</protein>
<reference evidence="2 3" key="1">
    <citation type="submission" date="2019-05" db="EMBL/GenBank/DDBJ databases">
        <title>Emergence of the Ug99 lineage of the wheat stem rust pathogen through somatic hybridization.</title>
        <authorList>
            <person name="Li F."/>
            <person name="Upadhyaya N.M."/>
            <person name="Sperschneider J."/>
            <person name="Matny O."/>
            <person name="Nguyen-Phuc H."/>
            <person name="Mago R."/>
            <person name="Raley C."/>
            <person name="Miller M.E."/>
            <person name="Silverstein K.A.T."/>
            <person name="Henningsen E."/>
            <person name="Hirsch C.D."/>
            <person name="Visser B."/>
            <person name="Pretorius Z.A."/>
            <person name="Steffenson B.J."/>
            <person name="Schwessinger B."/>
            <person name="Dodds P.N."/>
            <person name="Figueroa M."/>
        </authorList>
    </citation>
    <scope>NUCLEOTIDE SEQUENCE [LARGE SCALE GENOMIC DNA]</scope>
    <source>
        <strain evidence="2">21-0</strain>
    </source>
</reference>
<evidence type="ECO:0000313" key="3">
    <source>
        <dbReference type="Proteomes" id="UP000324748"/>
    </source>
</evidence>
<feature type="region of interest" description="Disordered" evidence="1">
    <location>
        <begin position="1"/>
        <end position="27"/>
    </location>
</feature>
<comment type="caution">
    <text evidence="2">The sequence shown here is derived from an EMBL/GenBank/DDBJ whole genome shotgun (WGS) entry which is preliminary data.</text>
</comment>
<feature type="compositionally biased region" description="Polar residues" evidence="1">
    <location>
        <begin position="15"/>
        <end position="27"/>
    </location>
</feature>
<dbReference type="AlphaFoldDB" id="A0A5B0MEK3"/>
<gene>
    <name evidence="2" type="ORF">PGT21_012350</name>
</gene>